<evidence type="ECO:0000313" key="2">
    <source>
        <dbReference type="EMBL" id="RZU02208.1"/>
    </source>
</evidence>
<evidence type="ECO:0000313" key="3">
    <source>
        <dbReference type="Proteomes" id="UP000293671"/>
    </source>
</evidence>
<accession>A0A4Q7W031</accession>
<proteinExistence type="predicted"/>
<organism evidence="2 3">
    <name type="scientific">Rivibacter subsaxonicus</name>
    <dbReference type="NCBI Taxonomy" id="457575"/>
    <lineage>
        <taxon>Bacteria</taxon>
        <taxon>Pseudomonadati</taxon>
        <taxon>Pseudomonadota</taxon>
        <taxon>Betaproteobacteria</taxon>
        <taxon>Burkholderiales</taxon>
        <taxon>Rivibacter</taxon>
    </lineage>
</organism>
<dbReference type="Proteomes" id="UP000293671">
    <property type="component" value="Unassembled WGS sequence"/>
</dbReference>
<evidence type="ECO:0000259" key="1">
    <source>
        <dbReference type="Pfam" id="PF09860"/>
    </source>
</evidence>
<protein>
    <recommendedName>
        <fullName evidence="1">DUF2087 domain-containing protein</fullName>
    </recommendedName>
</protein>
<dbReference type="Pfam" id="PF09860">
    <property type="entry name" value="DUF2087"/>
    <property type="match status" value="1"/>
</dbReference>
<comment type="caution">
    <text evidence="2">The sequence shown here is derived from an EMBL/GenBank/DDBJ whole genome shotgun (WGS) entry which is preliminary data.</text>
</comment>
<name>A0A4Q7W031_9BURK</name>
<gene>
    <name evidence="2" type="ORF">EV670_0229</name>
</gene>
<dbReference type="AlphaFoldDB" id="A0A4Q7W031"/>
<dbReference type="OrthoDB" id="6867569at2"/>
<dbReference type="EMBL" id="SHKP01000004">
    <property type="protein sequence ID" value="RZU02208.1"/>
    <property type="molecule type" value="Genomic_DNA"/>
</dbReference>
<dbReference type="RefSeq" id="WP_130429991.1">
    <property type="nucleotide sequence ID" value="NZ_SHKP01000004.1"/>
</dbReference>
<feature type="domain" description="DUF2087" evidence="1">
    <location>
        <begin position="89"/>
        <end position="158"/>
    </location>
</feature>
<sequence length="184" mass="20426">MAREATTLVIEDLSAFARSLGRALKARAPASTEAPGHVELLNLIAAAAGYRNVQALKAAPPVARPAQAAPPPLSDNARRTLMQFDAEGRLLRWPTKFTVQRMAMWVLWTRFEAKRPYTEREVNAVLRAANAFGDHVTLRRELVNHRLLTRKSDCSEYCKLAARPDEEVRALLTAWRARQAAGAA</sequence>
<dbReference type="InterPro" id="IPR018656">
    <property type="entry name" value="DUF2087"/>
</dbReference>
<keyword evidence="3" id="KW-1185">Reference proteome</keyword>
<reference evidence="2 3" key="1">
    <citation type="submission" date="2019-02" db="EMBL/GenBank/DDBJ databases">
        <title>Genomic Encyclopedia of Type Strains, Phase IV (KMG-IV): sequencing the most valuable type-strain genomes for metagenomic binning, comparative biology and taxonomic classification.</title>
        <authorList>
            <person name="Goeker M."/>
        </authorList>
    </citation>
    <scope>NUCLEOTIDE SEQUENCE [LARGE SCALE GENOMIC DNA]</scope>
    <source>
        <strain evidence="2 3">DSM 19570</strain>
    </source>
</reference>